<evidence type="ECO:0000256" key="2">
    <source>
        <dbReference type="ARBA" id="ARBA00022741"/>
    </source>
</evidence>
<evidence type="ECO:0000256" key="6">
    <source>
        <dbReference type="HAMAP-Rule" id="MF_00978"/>
    </source>
</evidence>
<dbReference type="PANTHER" id="PTHR12835:SF5">
    <property type="entry name" value="BIOTIN--PROTEIN LIGASE"/>
    <property type="match status" value="1"/>
</dbReference>
<dbReference type="NCBIfam" id="TIGR00121">
    <property type="entry name" value="birA_ligase"/>
    <property type="match status" value="1"/>
</dbReference>
<reference evidence="9" key="1">
    <citation type="submission" date="2020-01" db="EMBL/GenBank/DDBJ databases">
        <title>'Steroidobacter agaridevorans' sp. nov., agar-degrading bacteria isolated from rhizosphere soils.</title>
        <authorList>
            <person name="Ikenaga M."/>
            <person name="Kataoka M."/>
            <person name="Murouchi A."/>
            <person name="Katsuragi S."/>
            <person name="Sakai M."/>
        </authorList>
    </citation>
    <scope>NUCLEOTIDE SEQUENCE [LARGE SCALE GENOMIC DNA]</scope>
    <source>
        <strain evidence="9">YU21-B</strain>
    </source>
</reference>
<dbReference type="SUPFAM" id="SSF46785">
    <property type="entry name" value="Winged helix' DNA-binding domain"/>
    <property type="match status" value="1"/>
</dbReference>
<keyword evidence="1 6" id="KW-0436">Ligase</keyword>
<evidence type="ECO:0000256" key="4">
    <source>
        <dbReference type="ARBA" id="ARBA00023267"/>
    </source>
</evidence>
<feature type="binding site" evidence="6">
    <location>
        <position position="201"/>
    </location>
    <ligand>
        <name>biotin</name>
        <dbReference type="ChEBI" id="CHEBI:57586"/>
    </ligand>
</feature>
<dbReference type="InterPro" id="IPR013196">
    <property type="entry name" value="HTH_11"/>
</dbReference>
<dbReference type="RefSeq" id="WP_161815541.1">
    <property type="nucleotide sequence ID" value="NZ_BLJN01000007.1"/>
</dbReference>
<evidence type="ECO:0000313" key="8">
    <source>
        <dbReference type="EMBL" id="GFE83929.1"/>
    </source>
</evidence>
<evidence type="ECO:0000313" key="9">
    <source>
        <dbReference type="Proteomes" id="UP000445000"/>
    </source>
</evidence>
<organism evidence="8 9">
    <name type="scientific">Steroidobacter agaridevorans</name>
    <dbReference type="NCBI Taxonomy" id="2695856"/>
    <lineage>
        <taxon>Bacteria</taxon>
        <taxon>Pseudomonadati</taxon>
        <taxon>Pseudomonadota</taxon>
        <taxon>Gammaproteobacteria</taxon>
        <taxon>Steroidobacterales</taxon>
        <taxon>Steroidobacteraceae</taxon>
        <taxon>Steroidobacter</taxon>
    </lineage>
</organism>
<evidence type="ECO:0000259" key="7">
    <source>
        <dbReference type="PROSITE" id="PS51733"/>
    </source>
</evidence>
<dbReference type="Pfam" id="PF02237">
    <property type="entry name" value="BPL_C"/>
    <property type="match status" value="1"/>
</dbReference>
<dbReference type="Gene3D" id="3.30.930.10">
    <property type="entry name" value="Bira Bifunctional Protein, Domain 2"/>
    <property type="match status" value="1"/>
</dbReference>
<sequence length="345" mass="37285">MPTSSKAQTPKTQAQARRQRLLAMLAEGSFYSGEQLAKKLKISRGGVWKLMNSLKALGVDIESVARQGYRLPRAIDLLDKEAIVASLPAATRSQLERADVLLTVDSTNRFVAELSPPQAGHFQLCTAEVQNAGRGRRGRSWIAPFGSGVCMSLGWQFTEAPPTFSALSLAVGVAVVKAFRRLGIEGVGLKWPNDLQWQGRKLGGILIEMRGESAGPAQVIIGIGINMHMPAAIRMQLAEREAALIADIHEIMREKTPTRNVLIGALATELLAMLQTFTVSGFAPFKDEWHELDTLANAPVKVMSGSQITMGFARGVEADGTLLVDVDGELRKFVSGEVSLRAVKG</sequence>
<dbReference type="InterPro" id="IPR004143">
    <property type="entry name" value="BPL_LPL_catalytic"/>
</dbReference>
<feature type="binding site" evidence="6">
    <location>
        <position position="130"/>
    </location>
    <ligand>
        <name>biotin</name>
        <dbReference type="ChEBI" id="CHEBI:57586"/>
    </ligand>
</feature>
<evidence type="ECO:0000256" key="3">
    <source>
        <dbReference type="ARBA" id="ARBA00022840"/>
    </source>
</evidence>
<dbReference type="PROSITE" id="PS51733">
    <property type="entry name" value="BPL_LPL_CATALYTIC"/>
    <property type="match status" value="1"/>
</dbReference>
<feature type="domain" description="BPL/LPL catalytic" evidence="7">
    <location>
        <begin position="95"/>
        <end position="278"/>
    </location>
</feature>
<keyword evidence="4 6" id="KW-0092">Biotin</keyword>
<keyword evidence="3 6" id="KW-0067">ATP-binding</keyword>
<dbReference type="InterPro" id="IPR003142">
    <property type="entry name" value="BPL_C"/>
</dbReference>
<dbReference type="InterPro" id="IPR036388">
    <property type="entry name" value="WH-like_DNA-bd_sf"/>
</dbReference>
<evidence type="ECO:0000256" key="5">
    <source>
        <dbReference type="ARBA" id="ARBA00047846"/>
    </source>
</evidence>
<protein>
    <recommendedName>
        <fullName evidence="6">Bifunctional ligase/repressor BirA</fullName>
    </recommendedName>
    <alternativeName>
        <fullName evidence="6">Biotin operon repressor</fullName>
    </alternativeName>
    <alternativeName>
        <fullName evidence="6">Biotin--[acetyl-CoA-carboxylase] ligase</fullName>
        <ecNumber evidence="6">6.3.4.15</ecNumber>
    </alternativeName>
    <alternativeName>
        <fullName evidence="6">Biotin--protein ligase</fullName>
    </alternativeName>
    <alternativeName>
        <fullName evidence="6">Biotin-[acetyl-CoA carboxylase] synthetase</fullName>
    </alternativeName>
</protein>
<feature type="DNA-binding region" description="H-T-H motif" evidence="6">
    <location>
        <begin position="33"/>
        <end position="52"/>
    </location>
</feature>
<evidence type="ECO:0000256" key="1">
    <source>
        <dbReference type="ARBA" id="ARBA00022598"/>
    </source>
</evidence>
<dbReference type="CDD" id="cd16442">
    <property type="entry name" value="BPL"/>
    <property type="match status" value="1"/>
</dbReference>
<keyword evidence="2 6" id="KW-0547">Nucleotide-binding</keyword>
<keyword evidence="9" id="KW-1185">Reference proteome</keyword>
<dbReference type="InterPro" id="IPR004408">
    <property type="entry name" value="Biotin_CoA_COase_ligase"/>
</dbReference>
<dbReference type="HAMAP" id="MF_00978">
    <property type="entry name" value="Bifunct_BirA"/>
    <property type="match status" value="1"/>
</dbReference>
<dbReference type="GO" id="GO:0005737">
    <property type="term" value="C:cytoplasm"/>
    <property type="evidence" value="ECO:0007669"/>
    <property type="project" value="TreeGrafter"/>
</dbReference>
<keyword evidence="6" id="KW-0238">DNA-binding</keyword>
<dbReference type="EC" id="6.3.4.15" evidence="6"/>
<dbReference type="EMBL" id="BLJN01000007">
    <property type="protein sequence ID" value="GFE83929.1"/>
    <property type="molecule type" value="Genomic_DNA"/>
</dbReference>
<dbReference type="InterPro" id="IPR045864">
    <property type="entry name" value="aa-tRNA-synth_II/BPL/LPL"/>
</dbReference>
<dbReference type="SUPFAM" id="SSF50037">
    <property type="entry name" value="C-terminal domain of transcriptional repressors"/>
    <property type="match status" value="1"/>
</dbReference>
<dbReference type="Pfam" id="PF03099">
    <property type="entry name" value="BPL_LplA_LipB"/>
    <property type="match status" value="1"/>
</dbReference>
<dbReference type="Gene3D" id="1.10.10.10">
    <property type="entry name" value="Winged helix-like DNA-binding domain superfamily/Winged helix DNA-binding domain"/>
    <property type="match status" value="1"/>
</dbReference>
<dbReference type="GO" id="GO:0006355">
    <property type="term" value="P:regulation of DNA-templated transcription"/>
    <property type="evidence" value="ECO:0007669"/>
    <property type="project" value="UniProtKB-UniRule"/>
</dbReference>
<dbReference type="SUPFAM" id="SSF55681">
    <property type="entry name" value="Class II aaRS and biotin synthetases"/>
    <property type="match status" value="1"/>
</dbReference>
<dbReference type="InterPro" id="IPR008988">
    <property type="entry name" value="Transcriptional_repressor_C"/>
</dbReference>
<dbReference type="AlphaFoldDB" id="A0A829YL53"/>
<comment type="similarity">
    <text evidence="6">Belongs to the biotin--protein ligase family.</text>
</comment>
<proteinExistence type="inferred from homology"/>
<dbReference type="PANTHER" id="PTHR12835">
    <property type="entry name" value="BIOTIN PROTEIN LIGASE"/>
    <property type="match status" value="1"/>
</dbReference>
<dbReference type="Pfam" id="PF08279">
    <property type="entry name" value="HTH_11"/>
    <property type="match status" value="1"/>
</dbReference>
<comment type="caution">
    <text evidence="8">The sequence shown here is derived from an EMBL/GenBank/DDBJ whole genome shotgun (WGS) entry which is preliminary data.</text>
</comment>
<name>A0A829YL53_9GAMM</name>
<dbReference type="GO" id="GO:0004077">
    <property type="term" value="F:biotin--[biotin carboxyl-carrier protein] ligase activity"/>
    <property type="evidence" value="ECO:0007669"/>
    <property type="project" value="UniProtKB-UniRule"/>
</dbReference>
<dbReference type="InterPro" id="IPR030855">
    <property type="entry name" value="Bifunct_BirA"/>
</dbReference>
<comment type="catalytic activity">
    <reaction evidence="5 6">
        <text>biotin + L-lysyl-[protein] + ATP = N(6)-biotinyl-L-lysyl-[protein] + AMP + diphosphate + H(+)</text>
        <dbReference type="Rhea" id="RHEA:11756"/>
        <dbReference type="Rhea" id="RHEA-COMP:9752"/>
        <dbReference type="Rhea" id="RHEA-COMP:10505"/>
        <dbReference type="ChEBI" id="CHEBI:15378"/>
        <dbReference type="ChEBI" id="CHEBI:29969"/>
        <dbReference type="ChEBI" id="CHEBI:30616"/>
        <dbReference type="ChEBI" id="CHEBI:33019"/>
        <dbReference type="ChEBI" id="CHEBI:57586"/>
        <dbReference type="ChEBI" id="CHEBI:83144"/>
        <dbReference type="ChEBI" id="CHEBI:456215"/>
        <dbReference type="EC" id="6.3.4.15"/>
    </reaction>
</comment>
<keyword evidence="6" id="KW-0804">Transcription</keyword>
<accession>A0A829YL53</accession>
<dbReference type="InterPro" id="IPR036390">
    <property type="entry name" value="WH_DNA-bd_sf"/>
</dbReference>
<gene>
    <name evidence="6 8" type="primary">birA</name>
    <name evidence="8" type="ORF">GCM10011487_59290</name>
</gene>
<dbReference type="GO" id="GO:0003677">
    <property type="term" value="F:DNA binding"/>
    <property type="evidence" value="ECO:0007669"/>
    <property type="project" value="UniProtKB-UniRule"/>
</dbReference>
<dbReference type="Proteomes" id="UP000445000">
    <property type="component" value="Unassembled WGS sequence"/>
</dbReference>
<comment type="function">
    <text evidence="6">Acts both as a biotin--[acetyl-CoA-carboxylase] ligase and a biotin-operon repressor. In the presence of ATP, BirA activates biotin to form the BirA-biotinyl-5'-adenylate (BirA-bio-5'-AMP or holoBirA) complex. HoloBirA can either transfer the biotinyl moiety to the biotin carboxyl carrier protein (BCCP) subunit of acetyl-CoA carboxylase, or bind to the biotin operator site and inhibit transcription of the operon.</text>
</comment>
<keyword evidence="6" id="KW-0678">Repressor</keyword>
<feature type="binding site" evidence="6">
    <location>
        <begin position="134"/>
        <end position="136"/>
    </location>
    <ligand>
        <name>biotin</name>
        <dbReference type="ChEBI" id="CHEBI:57586"/>
    </ligand>
</feature>
<feature type="binding site" evidence="6">
    <location>
        <begin position="106"/>
        <end position="108"/>
    </location>
    <ligand>
        <name>biotin</name>
        <dbReference type="ChEBI" id="CHEBI:57586"/>
    </ligand>
</feature>
<dbReference type="Gene3D" id="2.30.30.100">
    <property type="match status" value="1"/>
</dbReference>
<keyword evidence="6" id="KW-0805">Transcription regulation</keyword>
<dbReference type="GO" id="GO:0005524">
    <property type="term" value="F:ATP binding"/>
    <property type="evidence" value="ECO:0007669"/>
    <property type="project" value="UniProtKB-UniRule"/>
</dbReference>